<reference evidence="2 3" key="1">
    <citation type="journal article" date="2015" name="Nature">
        <title>rRNA introns, odd ribosomes, and small enigmatic genomes across a large radiation of phyla.</title>
        <authorList>
            <person name="Brown C.T."/>
            <person name="Hug L.A."/>
            <person name="Thomas B.C."/>
            <person name="Sharon I."/>
            <person name="Castelle C.J."/>
            <person name="Singh A."/>
            <person name="Wilkins M.J."/>
            <person name="Williams K.H."/>
            <person name="Banfield J.F."/>
        </authorList>
    </citation>
    <scope>NUCLEOTIDE SEQUENCE [LARGE SCALE GENOMIC DNA]</scope>
</reference>
<evidence type="ECO:0000313" key="2">
    <source>
        <dbReference type="EMBL" id="KKR70005.1"/>
    </source>
</evidence>
<sequence length="306" mass="35141">MGDNLGNELDNRRLVGETKELRIGEKAVKVGDEVSVRRSTGEFESDWKLKSFGKTLAVVEKDGSNGDKFRKTIPLNEFRSYQISDEMQLGNKDIRPWIQRWKDNFQAMLTSGEVDGVHYNMIDNFQWQLVRYGIVSAKRDEELFRGYLMVEPESFPIALAILAYTARARKIQGKATEFKWLLKTEEPGFTKRVANGEEFVLKECGEYPYLAPEDPRIVLYGGKVDEIREVLTALSQHPQWQQIEDVRRVKFGGNPPRRPGTNSFLGNTRLEWKSLTWNDKPGFSETQSSDPNWRMKKLGTPTVGLV</sequence>
<comment type="caution">
    <text evidence="2">The sequence shown here is derived from an EMBL/GenBank/DDBJ whole genome shotgun (WGS) entry which is preliminary data.</text>
</comment>
<name>A0A0G0VD68_9BACT</name>
<dbReference type="AlphaFoldDB" id="A0A0G0VD68"/>
<organism evidence="2 3">
    <name type="scientific">Candidatus Woesebacteria bacterium GW2011_GWA2_40_7b</name>
    <dbReference type="NCBI Taxonomy" id="1618563"/>
    <lineage>
        <taxon>Bacteria</taxon>
        <taxon>Candidatus Woeseibacteriota</taxon>
    </lineage>
</organism>
<dbReference type="STRING" id="1618563.UU12_C0032G0006"/>
<evidence type="ECO:0000256" key="1">
    <source>
        <dbReference type="SAM" id="MobiDB-lite"/>
    </source>
</evidence>
<feature type="region of interest" description="Disordered" evidence="1">
    <location>
        <begin position="281"/>
        <end position="306"/>
    </location>
</feature>
<dbReference type="EMBL" id="LBZK01000032">
    <property type="protein sequence ID" value="KKR70005.1"/>
    <property type="molecule type" value="Genomic_DNA"/>
</dbReference>
<dbReference type="Proteomes" id="UP000034562">
    <property type="component" value="Unassembled WGS sequence"/>
</dbReference>
<proteinExistence type="predicted"/>
<gene>
    <name evidence="2" type="ORF">UU12_C0032G0006</name>
</gene>
<evidence type="ECO:0000313" key="3">
    <source>
        <dbReference type="Proteomes" id="UP000034562"/>
    </source>
</evidence>
<accession>A0A0G0VD68</accession>
<protein>
    <submittedName>
        <fullName evidence="2">Uncharacterized protein</fullName>
    </submittedName>
</protein>